<dbReference type="InterPro" id="IPR050680">
    <property type="entry name" value="YpeA/RimI_acetyltransf"/>
</dbReference>
<comment type="function">
    <text evidence="5">Acetylates the N-terminal alanine of ribosomal protein bS18.</text>
</comment>
<comment type="subcellular location">
    <subcellularLocation>
        <location evidence="5">Cytoplasm</location>
    </subcellularLocation>
</comment>
<dbReference type="GO" id="GO:0008999">
    <property type="term" value="F:protein-N-terminal-alanine acetyltransferase activity"/>
    <property type="evidence" value="ECO:0007669"/>
    <property type="project" value="UniProtKB-EC"/>
</dbReference>
<dbReference type="PROSITE" id="PS51186">
    <property type="entry name" value="GNAT"/>
    <property type="match status" value="1"/>
</dbReference>
<dbReference type="AlphaFoldDB" id="A0A7W9SG96"/>
<evidence type="ECO:0000313" key="8">
    <source>
        <dbReference type="Proteomes" id="UP000522163"/>
    </source>
</evidence>
<keyword evidence="2 5" id="KW-0963">Cytoplasm</keyword>
<dbReference type="InterPro" id="IPR006464">
    <property type="entry name" value="AcTrfase_RimI/Ard1"/>
</dbReference>
<evidence type="ECO:0000256" key="4">
    <source>
        <dbReference type="ARBA" id="ARBA00023315"/>
    </source>
</evidence>
<dbReference type="InterPro" id="IPR000182">
    <property type="entry name" value="GNAT_dom"/>
</dbReference>
<comment type="catalytic activity">
    <reaction evidence="5">
        <text>N-terminal L-alanyl-[ribosomal protein bS18] + acetyl-CoA = N-terminal N(alpha)-acetyl-L-alanyl-[ribosomal protein bS18] + CoA + H(+)</text>
        <dbReference type="Rhea" id="RHEA:43756"/>
        <dbReference type="Rhea" id="RHEA-COMP:10676"/>
        <dbReference type="Rhea" id="RHEA-COMP:10677"/>
        <dbReference type="ChEBI" id="CHEBI:15378"/>
        <dbReference type="ChEBI" id="CHEBI:57287"/>
        <dbReference type="ChEBI" id="CHEBI:57288"/>
        <dbReference type="ChEBI" id="CHEBI:64718"/>
        <dbReference type="ChEBI" id="CHEBI:83683"/>
        <dbReference type="EC" id="2.3.1.266"/>
    </reaction>
</comment>
<evidence type="ECO:0000313" key="7">
    <source>
        <dbReference type="EMBL" id="MBB6041587.1"/>
    </source>
</evidence>
<dbReference type="Proteomes" id="UP000522163">
    <property type="component" value="Unassembled WGS sequence"/>
</dbReference>
<dbReference type="GeneID" id="85015114"/>
<accession>A0A7W9SG96</accession>
<protein>
    <recommendedName>
        <fullName evidence="5">[Ribosomal protein bS18]-alanine N-acetyltransferase</fullName>
        <ecNumber evidence="5">2.3.1.266</ecNumber>
    </recommendedName>
</protein>
<keyword evidence="3 7" id="KW-0808">Transferase</keyword>
<evidence type="ECO:0000256" key="1">
    <source>
        <dbReference type="ARBA" id="ARBA00005395"/>
    </source>
</evidence>
<sequence length="146" mass="17136">MFFRYMEVRDVEEIWEMDQALFGSMAYSRQDFLRAVEGKYDRAIVLAEDEEILGYAILRVLGVEGELESIAVKKKHQGKGFGKQLLREILSIGDREAIQKIFLEVRESNSPARVIYEREGFRAFSKRKAYYRDPEEDAILMERTIQ</sequence>
<dbReference type="PANTHER" id="PTHR43420">
    <property type="entry name" value="ACETYLTRANSFERASE"/>
    <property type="match status" value="1"/>
</dbReference>
<dbReference type="EMBL" id="JACHHH010000007">
    <property type="protein sequence ID" value="MBB6041587.1"/>
    <property type="molecule type" value="Genomic_DNA"/>
</dbReference>
<gene>
    <name evidence="7" type="ORF">HNQ46_001570</name>
</gene>
<dbReference type="Gene3D" id="3.40.630.30">
    <property type="match status" value="1"/>
</dbReference>
<comment type="similarity">
    <text evidence="1 5">Belongs to the acetyltransferase family. RimI subfamily.</text>
</comment>
<dbReference type="GO" id="GO:0005737">
    <property type="term" value="C:cytoplasm"/>
    <property type="evidence" value="ECO:0007669"/>
    <property type="project" value="UniProtKB-SubCell"/>
</dbReference>
<feature type="domain" description="N-acetyltransferase" evidence="6">
    <location>
        <begin position="1"/>
        <end position="146"/>
    </location>
</feature>
<dbReference type="Pfam" id="PF00583">
    <property type="entry name" value="Acetyltransf_1"/>
    <property type="match status" value="1"/>
</dbReference>
<dbReference type="InterPro" id="IPR016181">
    <property type="entry name" value="Acyl_CoA_acyltransferase"/>
</dbReference>
<evidence type="ECO:0000259" key="6">
    <source>
        <dbReference type="PROSITE" id="PS51186"/>
    </source>
</evidence>
<evidence type="ECO:0000256" key="3">
    <source>
        <dbReference type="ARBA" id="ARBA00022679"/>
    </source>
</evidence>
<name>A0A7W9SG96_9FIRM</name>
<dbReference type="EC" id="2.3.1.266" evidence="5"/>
<proteinExistence type="inferred from homology"/>
<evidence type="ECO:0000256" key="5">
    <source>
        <dbReference type="RuleBase" id="RU363094"/>
    </source>
</evidence>
<organism evidence="7 8">
    <name type="scientific">Oribacterium sinus</name>
    <dbReference type="NCBI Taxonomy" id="237576"/>
    <lineage>
        <taxon>Bacteria</taxon>
        <taxon>Bacillati</taxon>
        <taxon>Bacillota</taxon>
        <taxon>Clostridia</taxon>
        <taxon>Lachnospirales</taxon>
        <taxon>Lachnospiraceae</taxon>
        <taxon>Oribacterium</taxon>
    </lineage>
</organism>
<dbReference type="PANTHER" id="PTHR43420:SF44">
    <property type="entry name" value="ACETYLTRANSFERASE YPEA"/>
    <property type="match status" value="1"/>
</dbReference>
<dbReference type="RefSeq" id="WP_183684182.1">
    <property type="nucleotide sequence ID" value="NZ_JACHHH010000007.1"/>
</dbReference>
<comment type="caution">
    <text evidence="7">The sequence shown here is derived from an EMBL/GenBank/DDBJ whole genome shotgun (WGS) entry which is preliminary data.</text>
</comment>
<dbReference type="SUPFAM" id="SSF55729">
    <property type="entry name" value="Acyl-CoA N-acyltransferases (Nat)"/>
    <property type="match status" value="1"/>
</dbReference>
<dbReference type="CDD" id="cd04301">
    <property type="entry name" value="NAT_SF"/>
    <property type="match status" value="1"/>
</dbReference>
<evidence type="ECO:0000256" key="2">
    <source>
        <dbReference type="ARBA" id="ARBA00022490"/>
    </source>
</evidence>
<reference evidence="7 8" key="1">
    <citation type="submission" date="2020-08" db="EMBL/GenBank/DDBJ databases">
        <title>Genomic Encyclopedia of Type Strains, Phase IV (KMG-IV): sequencing the most valuable type-strain genomes for metagenomic binning, comparative biology and taxonomic classification.</title>
        <authorList>
            <person name="Goeker M."/>
        </authorList>
    </citation>
    <scope>NUCLEOTIDE SEQUENCE [LARGE SCALE GENOMIC DNA]</scope>
    <source>
        <strain evidence="7 8">DSM 17245</strain>
    </source>
</reference>
<keyword evidence="4 7" id="KW-0012">Acyltransferase</keyword>
<dbReference type="NCBIfam" id="TIGR01575">
    <property type="entry name" value="rimI"/>
    <property type="match status" value="1"/>
</dbReference>